<organism evidence="1 2">
    <name type="scientific">Chryseobacterium arthrosphaerae</name>
    <dbReference type="NCBI Taxonomy" id="651561"/>
    <lineage>
        <taxon>Bacteria</taxon>
        <taxon>Pseudomonadati</taxon>
        <taxon>Bacteroidota</taxon>
        <taxon>Flavobacteriia</taxon>
        <taxon>Flavobacteriales</taxon>
        <taxon>Weeksellaceae</taxon>
        <taxon>Chryseobacterium group</taxon>
        <taxon>Chryseobacterium</taxon>
    </lineage>
</organism>
<dbReference type="InterPro" id="IPR010133">
    <property type="entry name" value="Bacteriocin_signal_seq"/>
</dbReference>
<evidence type="ECO:0000313" key="1">
    <source>
        <dbReference type="EMBL" id="RTZ46429.1"/>
    </source>
</evidence>
<dbReference type="EMBL" id="RYFC01000003">
    <property type="protein sequence ID" value="RTZ46429.1"/>
    <property type="molecule type" value="Genomic_DNA"/>
</dbReference>
<gene>
    <name evidence="1" type="ORF">EJ377_19490</name>
</gene>
<sequence length="60" mass="6787">MKNHMLPQGKKLNKKQLNTIQGGRKICIPPGYTECAEFGKYCGEPECQVPLFLYKSKSIV</sequence>
<proteinExistence type="predicted"/>
<comment type="caution">
    <text evidence="1">The sequence shown here is derived from an EMBL/GenBank/DDBJ whole genome shotgun (WGS) entry which is preliminary data.</text>
</comment>
<name>A0A3S0NLB2_9FLAO</name>
<reference evidence="1 2" key="1">
    <citation type="submission" date="2018-12" db="EMBL/GenBank/DDBJ databases">
        <title>Draft Genome Sequence of Chryseobacterium arthrosphaerae strain ED882-96 Isolated from the Blood of a Patient with Liver Cirrhosis in Taiwan.</title>
        <authorList>
            <person name="Lin J.-N."/>
            <person name="Lai C.-H."/>
            <person name="Yang C.-H."/>
            <person name="Huang Y.-H."/>
        </authorList>
    </citation>
    <scope>NUCLEOTIDE SEQUENCE [LARGE SCALE GENOMIC DNA]</scope>
    <source>
        <strain evidence="1 2">ED882-96</strain>
    </source>
</reference>
<evidence type="ECO:0000313" key="2">
    <source>
        <dbReference type="Proteomes" id="UP000276953"/>
    </source>
</evidence>
<dbReference type="Proteomes" id="UP000276953">
    <property type="component" value="Unassembled WGS sequence"/>
</dbReference>
<protein>
    <submittedName>
        <fullName evidence="1">Bacteriocin</fullName>
    </submittedName>
</protein>
<accession>A0A3S0NLB2</accession>
<dbReference type="NCBIfam" id="TIGR01847">
    <property type="entry name" value="bacteriocin_sig"/>
    <property type="match status" value="1"/>
</dbReference>
<dbReference type="AlphaFoldDB" id="A0A3S0NLB2"/>